<evidence type="ECO:0000256" key="1">
    <source>
        <dbReference type="ARBA" id="ARBA00006865"/>
    </source>
</evidence>
<evidence type="ECO:0000313" key="5">
    <source>
        <dbReference type="Proteomes" id="UP000268329"/>
    </source>
</evidence>
<dbReference type="GO" id="GO:0005975">
    <property type="term" value="P:carbohydrate metabolic process"/>
    <property type="evidence" value="ECO:0007669"/>
    <property type="project" value="InterPro"/>
</dbReference>
<proteinExistence type="inferred from homology"/>
<dbReference type="RefSeq" id="WP_121790487.1">
    <property type="nucleotide sequence ID" value="NZ_CP033073.1"/>
</dbReference>
<dbReference type="OrthoDB" id="9809583at2"/>
<organism evidence="4 5">
    <name type="scientific">Streptomyces dangxiongensis</name>
    <dbReference type="NCBI Taxonomy" id="1442032"/>
    <lineage>
        <taxon>Bacteria</taxon>
        <taxon>Bacillati</taxon>
        <taxon>Actinomycetota</taxon>
        <taxon>Actinomycetes</taxon>
        <taxon>Kitasatosporales</taxon>
        <taxon>Streptomycetaceae</taxon>
        <taxon>Streptomyces</taxon>
    </lineage>
</organism>
<keyword evidence="5" id="KW-1185">Reference proteome</keyword>
<dbReference type="SUPFAM" id="SSF49899">
    <property type="entry name" value="Concanavalin A-like lectins/glucanases"/>
    <property type="match status" value="1"/>
</dbReference>
<gene>
    <name evidence="4" type="ORF">D9753_33950</name>
</gene>
<dbReference type="GO" id="GO:0004553">
    <property type="term" value="F:hydrolase activity, hydrolyzing O-glycosyl compounds"/>
    <property type="evidence" value="ECO:0007669"/>
    <property type="project" value="InterPro"/>
</dbReference>
<accession>A0A3G2JQG6</accession>
<dbReference type="InterPro" id="IPR013320">
    <property type="entry name" value="ConA-like_dom_sf"/>
</dbReference>
<reference evidence="4 5" key="1">
    <citation type="submission" date="2018-10" db="EMBL/GenBank/DDBJ databases">
        <title>The genome of Streptomyces dangxiongensis Z022.</title>
        <authorList>
            <person name="Zhang B."/>
        </authorList>
    </citation>
    <scope>NUCLEOTIDE SEQUENCE [LARGE SCALE GENOMIC DNA]</scope>
    <source>
        <strain evidence="4 5">Z022</strain>
    </source>
</reference>
<comment type="similarity">
    <text evidence="1">Belongs to the glycosyl hydrolase 16 family.</text>
</comment>
<dbReference type="InterPro" id="IPR050546">
    <property type="entry name" value="Glycosyl_Hydrlase_16"/>
</dbReference>
<dbReference type="Gene3D" id="2.60.120.200">
    <property type="match status" value="1"/>
</dbReference>
<dbReference type="InterPro" id="IPR000757">
    <property type="entry name" value="Beta-glucanase-like"/>
</dbReference>
<protein>
    <submittedName>
        <fullName evidence="4">Glycosyl hydrolase family protein</fullName>
    </submittedName>
</protein>
<feature type="domain" description="GH16" evidence="3">
    <location>
        <begin position="3"/>
        <end position="232"/>
    </location>
</feature>
<feature type="region of interest" description="Disordered" evidence="2">
    <location>
        <begin position="234"/>
        <end position="265"/>
    </location>
</feature>
<dbReference type="PANTHER" id="PTHR10963">
    <property type="entry name" value="GLYCOSYL HYDROLASE-RELATED"/>
    <property type="match status" value="1"/>
</dbReference>
<keyword evidence="4" id="KW-0378">Hydrolase</keyword>
<dbReference type="PANTHER" id="PTHR10963:SF55">
    <property type="entry name" value="GLYCOSIDE HYDROLASE FAMILY 16 PROTEIN"/>
    <property type="match status" value="1"/>
</dbReference>
<name>A0A3G2JQG6_9ACTN</name>
<dbReference type="Proteomes" id="UP000268329">
    <property type="component" value="Chromosome"/>
</dbReference>
<dbReference type="PROSITE" id="PS51762">
    <property type="entry name" value="GH16_2"/>
    <property type="match status" value="1"/>
</dbReference>
<feature type="compositionally biased region" description="Low complexity" evidence="2">
    <location>
        <begin position="234"/>
        <end position="256"/>
    </location>
</feature>
<evidence type="ECO:0000259" key="3">
    <source>
        <dbReference type="PROSITE" id="PS51762"/>
    </source>
</evidence>
<dbReference type="EMBL" id="CP033073">
    <property type="protein sequence ID" value="AYN43062.1"/>
    <property type="molecule type" value="Genomic_DNA"/>
</dbReference>
<evidence type="ECO:0000313" key="4">
    <source>
        <dbReference type="EMBL" id="AYN43062.1"/>
    </source>
</evidence>
<sequence>MDEPALGGPLPGPRRPTVYDEVFRADFTSATQWVAGRSWAYPGGGPVNPGDDKLDYLVPDAEYSRSGVFRAGRRPDGRWNTGLLTTEGSEEGFTVQPGDVLEARVRLPREIGAWPAIWTWRDGDQEIDVFEYHPDNPDLLELTNHVHGANRYVRDHAVRPGAWIELRTEFGPHSVVWWLNGARVFTDGRGVGHRWHAYLIVNLSVCGGRYHPPPEPGTTEMSYEVADLVVRRPAAGGAGHGTAAAARHPGGASPAGGDERRPAGP</sequence>
<dbReference type="AlphaFoldDB" id="A0A3G2JQG6"/>
<dbReference type="KEGG" id="sdd:D9753_33950"/>
<evidence type="ECO:0000256" key="2">
    <source>
        <dbReference type="SAM" id="MobiDB-lite"/>
    </source>
</evidence>